<sequence length="128" mass="15222">MKFVISRLQHMLILALCQRGKFLLITMSIYHSDFLWADSSFTVHIFFLRISTESEHYNFVDVQFFTSYIWYQVHSKKIEANLSSLKLRAEKAMVKYTSVLQNVILAPTPLYYEPKWPSVILYKYVEIL</sequence>
<dbReference type="Proteomes" id="UP001162992">
    <property type="component" value="Chromosome 19"/>
</dbReference>
<reference evidence="2" key="1">
    <citation type="journal article" date="2024" name="Proc. Natl. Acad. Sci. U.S.A.">
        <title>Extraordinary preservation of gene collinearity over three hundred million years revealed in homosporous lycophytes.</title>
        <authorList>
            <person name="Li C."/>
            <person name="Wickell D."/>
            <person name="Kuo L.Y."/>
            <person name="Chen X."/>
            <person name="Nie B."/>
            <person name="Liao X."/>
            <person name="Peng D."/>
            <person name="Ji J."/>
            <person name="Jenkins J."/>
            <person name="Williams M."/>
            <person name="Shu S."/>
            <person name="Plott C."/>
            <person name="Barry K."/>
            <person name="Rajasekar S."/>
            <person name="Grimwood J."/>
            <person name="Han X."/>
            <person name="Sun S."/>
            <person name="Hou Z."/>
            <person name="He W."/>
            <person name="Dai G."/>
            <person name="Sun C."/>
            <person name="Schmutz J."/>
            <person name="Leebens-Mack J.H."/>
            <person name="Li F.W."/>
            <person name="Wang L."/>
        </authorList>
    </citation>
    <scope>NUCLEOTIDE SEQUENCE [LARGE SCALE GENOMIC DNA]</scope>
    <source>
        <strain evidence="2">cv. PW_Plant_1</strain>
    </source>
</reference>
<evidence type="ECO:0000313" key="1">
    <source>
        <dbReference type="EMBL" id="KAJ7520302.1"/>
    </source>
</evidence>
<organism evidence="1 2">
    <name type="scientific">Diphasiastrum complanatum</name>
    <name type="common">Issler's clubmoss</name>
    <name type="synonym">Lycopodium complanatum</name>
    <dbReference type="NCBI Taxonomy" id="34168"/>
    <lineage>
        <taxon>Eukaryota</taxon>
        <taxon>Viridiplantae</taxon>
        <taxon>Streptophyta</taxon>
        <taxon>Embryophyta</taxon>
        <taxon>Tracheophyta</taxon>
        <taxon>Lycopodiopsida</taxon>
        <taxon>Lycopodiales</taxon>
        <taxon>Lycopodiaceae</taxon>
        <taxon>Lycopodioideae</taxon>
        <taxon>Diphasiastrum</taxon>
    </lineage>
</organism>
<proteinExistence type="predicted"/>
<evidence type="ECO:0000313" key="2">
    <source>
        <dbReference type="Proteomes" id="UP001162992"/>
    </source>
</evidence>
<protein>
    <submittedName>
        <fullName evidence="1">Uncharacterized protein</fullName>
    </submittedName>
</protein>
<name>A0ACC2ARY5_DIPCM</name>
<accession>A0ACC2ARY5</accession>
<comment type="caution">
    <text evidence="1">The sequence shown here is derived from an EMBL/GenBank/DDBJ whole genome shotgun (WGS) entry which is preliminary data.</text>
</comment>
<gene>
    <name evidence="1" type="ORF">O6H91_19G000100</name>
</gene>
<keyword evidence="2" id="KW-1185">Reference proteome</keyword>
<dbReference type="EMBL" id="CM055110">
    <property type="protein sequence ID" value="KAJ7520302.1"/>
    <property type="molecule type" value="Genomic_DNA"/>
</dbReference>